<keyword evidence="1" id="KW-0732">Signal</keyword>
<proteinExistence type="predicted"/>
<dbReference type="AlphaFoldDB" id="A0A813XB61"/>
<evidence type="ECO:0008006" key="6">
    <source>
        <dbReference type="Google" id="ProtNLM"/>
    </source>
</evidence>
<dbReference type="OrthoDB" id="2093222at2759"/>
<dbReference type="InterPro" id="IPR029058">
    <property type="entry name" value="AB_hydrolase_fold"/>
</dbReference>
<keyword evidence="4" id="KW-1185">Reference proteome</keyword>
<feature type="signal peptide" evidence="1">
    <location>
        <begin position="1"/>
        <end position="17"/>
    </location>
</feature>
<evidence type="ECO:0000313" key="5">
    <source>
        <dbReference type="Proteomes" id="UP000663852"/>
    </source>
</evidence>
<reference evidence="2" key="1">
    <citation type="submission" date="2021-02" db="EMBL/GenBank/DDBJ databases">
        <authorList>
            <person name="Nowell W R."/>
        </authorList>
    </citation>
    <scope>NUCLEOTIDE SEQUENCE</scope>
</reference>
<comment type="caution">
    <text evidence="2">The sequence shown here is derived from an EMBL/GenBank/DDBJ whole genome shotgun (WGS) entry which is preliminary data.</text>
</comment>
<dbReference type="InterPro" id="IPR017395">
    <property type="entry name" value="Chlorophyllase-like"/>
</dbReference>
<dbReference type="PANTHER" id="PTHR33428:SF14">
    <property type="entry name" value="CARBOXYLESTERASE TYPE B DOMAIN-CONTAINING PROTEIN"/>
    <property type="match status" value="1"/>
</dbReference>
<dbReference type="Proteomes" id="UP000663852">
    <property type="component" value="Unassembled WGS sequence"/>
</dbReference>
<dbReference type="EMBL" id="CAJNOR010001768">
    <property type="protein sequence ID" value="CAF1196143.1"/>
    <property type="molecule type" value="Genomic_DNA"/>
</dbReference>
<dbReference type="SUPFAM" id="SSF53474">
    <property type="entry name" value="alpha/beta-Hydrolases"/>
    <property type="match status" value="1"/>
</dbReference>
<organism evidence="2 5">
    <name type="scientific">Adineta ricciae</name>
    <name type="common">Rotifer</name>
    <dbReference type="NCBI Taxonomy" id="249248"/>
    <lineage>
        <taxon>Eukaryota</taxon>
        <taxon>Metazoa</taxon>
        <taxon>Spiralia</taxon>
        <taxon>Gnathifera</taxon>
        <taxon>Rotifera</taxon>
        <taxon>Eurotatoria</taxon>
        <taxon>Bdelloidea</taxon>
        <taxon>Adinetida</taxon>
        <taxon>Adinetidae</taxon>
        <taxon>Adineta</taxon>
    </lineage>
</organism>
<evidence type="ECO:0000313" key="3">
    <source>
        <dbReference type="EMBL" id="CAF1196143.1"/>
    </source>
</evidence>
<accession>A0A813XB61</accession>
<dbReference type="Proteomes" id="UP000663828">
    <property type="component" value="Unassembled WGS sequence"/>
</dbReference>
<protein>
    <recommendedName>
        <fullName evidence="6">Chlorophyllase</fullName>
    </recommendedName>
</protein>
<evidence type="ECO:0000256" key="1">
    <source>
        <dbReference type="SAM" id="SignalP"/>
    </source>
</evidence>
<gene>
    <name evidence="2" type="ORF">EDS130_LOCUS7970</name>
    <name evidence="3" type="ORF">XAT740_LOCUS23403</name>
</gene>
<evidence type="ECO:0000313" key="2">
    <source>
        <dbReference type="EMBL" id="CAF0864359.1"/>
    </source>
</evidence>
<name>A0A813XB61_ADIRI</name>
<dbReference type="EMBL" id="CAJNOJ010000025">
    <property type="protein sequence ID" value="CAF0864359.1"/>
    <property type="molecule type" value="Genomic_DNA"/>
</dbReference>
<feature type="chain" id="PRO_5036409598" description="Chlorophyllase" evidence="1">
    <location>
        <begin position="18"/>
        <end position="328"/>
    </location>
</feature>
<sequence>MSIILLILLIGLHLTSAGPIDHWSVGNIIISKPDIRFRVDIYSPTTPGSYPVLIFLPGLAGLVPSTFYTSLVTAIAEQNVILVGISKIENIKPEKMSVHIDNFLAWAIKPKDGITRLFAEHKQVREVHANLERLAFLTHSSAAHSLGQYMNSTCGPIKLIIMMNPVDGIDPFGIVQDFITHPPTPLPFRTPALIISAGLDSVSIGQKSPACAPNNISNDRWYRSLYGPTFLINITDYGHADNLDEPYHEASKIMCKPCTGSLCHFAQYKLDEATLITSFIRAIFDRDLRQLNIIQNPQSAVQSHVSNKYDLHGYDYTSGGPGGFCTRD</sequence>
<dbReference type="Gene3D" id="3.40.50.1820">
    <property type="entry name" value="alpha/beta hydrolase"/>
    <property type="match status" value="1"/>
</dbReference>
<dbReference type="PANTHER" id="PTHR33428">
    <property type="entry name" value="CHLOROPHYLLASE-2, CHLOROPLASTIC"/>
    <property type="match status" value="1"/>
</dbReference>
<dbReference type="Pfam" id="PF07224">
    <property type="entry name" value="Chlorophyllase"/>
    <property type="match status" value="1"/>
</dbReference>
<evidence type="ECO:0000313" key="4">
    <source>
        <dbReference type="Proteomes" id="UP000663828"/>
    </source>
</evidence>